<accession>A0ABP2Z0T7</accession>
<protein>
    <submittedName>
        <fullName evidence="2">Rok family protein</fullName>
    </submittedName>
</protein>
<evidence type="ECO:0000313" key="2">
    <source>
        <dbReference type="EMBL" id="ESE40131.1"/>
    </source>
</evidence>
<comment type="similarity">
    <text evidence="1">Belongs to the ROK (NagC/XylR) family.</text>
</comment>
<proteinExistence type="inferred from homology"/>
<name>A0ABP2Z0T7_9GAMM</name>
<dbReference type="Proteomes" id="UP000017548">
    <property type="component" value="Unassembled WGS sequence"/>
</dbReference>
<keyword evidence="3" id="KW-1185">Reference proteome</keyword>
<dbReference type="CDD" id="cd23763">
    <property type="entry name" value="ASKHA_ATPase_ROK"/>
    <property type="match status" value="1"/>
</dbReference>
<dbReference type="PANTHER" id="PTHR18964:SF149">
    <property type="entry name" value="BIFUNCTIONAL UDP-N-ACETYLGLUCOSAMINE 2-EPIMERASE_N-ACETYLMANNOSAMINE KINASE"/>
    <property type="match status" value="1"/>
</dbReference>
<sequence length="267" mass="28995">MELAMQTLTIDVGGSKALFELQLKGHTEQYKIPTGEGFKIEDLNDQIAALERDYDLQNYHLAIAVPGLVQQNRLVSCKSLPGLNGLDFETVKTQGELKFICNDIDAGMQATCDEKYACELLVMCGTGIGMSIALSGKVFTGATGVAGELGHCRVMTEAGEFSLEQLASGDSIRSRKIATADDLYLAGTYLGMGLAWAVNLFNPNRIWLAGGMMNSAPYYKGCLDSLRRMALRAPLAEMKINRVDDMETLVCRGLSVILARDYSKDAA</sequence>
<gene>
    <name evidence="2" type="ORF">SHD_3260</name>
</gene>
<dbReference type="SUPFAM" id="SSF53067">
    <property type="entry name" value="Actin-like ATPase domain"/>
    <property type="match status" value="1"/>
</dbReference>
<dbReference type="InterPro" id="IPR000600">
    <property type="entry name" value="ROK"/>
</dbReference>
<evidence type="ECO:0000313" key="3">
    <source>
        <dbReference type="Proteomes" id="UP000017548"/>
    </source>
</evidence>
<dbReference type="PANTHER" id="PTHR18964">
    <property type="entry name" value="ROK (REPRESSOR, ORF, KINASE) FAMILY"/>
    <property type="match status" value="1"/>
</dbReference>
<dbReference type="EMBL" id="AXZL01000073">
    <property type="protein sequence ID" value="ESE40131.1"/>
    <property type="molecule type" value="Genomic_DNA"/>
</dbReference>
<comment type="caution">
    <text evidence="2">The sequence shown here is derived from an EMBL/GenBank/DDBJ whole genome shotgun (WGS) entry which is preliminary data.</text>
</comment>
<evidence type="ECO:0000256" key="1">
    <source>
        <dbReference type="ARBA" id="ARBA00006479"/>
    </source>
</evidence>
<organism evidence="2 3">
    <name type="scientific">Shewanella decolorationis S12</name>
    <dbReference type="NCBI Taxonomy" id="1353536"/>
    <lineage>
        <taxon>Bacteria</taxon>
        <taxon>Pseudomonadati</taxon>
        <taxon>Pseudomonadota</taxon>
        <taxon>Gammaproteobacteria</taxon>
        <taxon>Alteromonadales</taxon>
        <taxon>Shewanellaceae</taxon>
        <taxon>Shewanella</taxon>
    </lineage>
</organism>
<dbReference type="Pfam" id="PF00480">
    <property type="entry name" value="ROK"/>
    <property type="match status" value="1"/>
</dbReference>
<dbReference type="Gene3D" id="3.30.420.40">
    <property type="match status" value="3"/>
</dbReference>
<reference evidence="2 3" key="1">
    <citation type="journal article" date="2013" name="Genome Announc.">
        <title>Draft Genome Sequence of Shewanella decolorationis S12, a Dye-Degrading Bacterium Isolated from a Wastewater Treatment Plant.</title>
        <authorList>
            <person name="Xu M."/>
            <person name="Fang Y."/>
            <person name="Liu J."/>
            <person name="Chen X."/>
            <person name="Sun G."/>
            <person name="Guo J."/>
            <person name="Hua Z."/>
            <person name="Tu Q."/>
            <person name="Wu L."/>
            <person name="Zhou J."/>
            <person name="Liu X."/>
        </authorList>
    </citation>
    <scope>NUCLEOTIDE SEQUENCE [LARGE SCALE GENOMIC DNA]</scope>
    <source>
        <strain evidence="2 3">S12</strain>
    </source>
</reference>
<dbReference type="InterPro" id="IPR043129">
    <property type="entry name" value="ATPase_NBD"/>
</dbReference>